<feature type="domain" description="DNA2/NAM7 helicase helicase" evidence="2">
    <location>
        <begin position="332"/>
        <end position="400"/>
    </location>
</feature>
<evidence type="ECO:0000313" key="5">
    <source>
        <dbReference type="WBParaSite" id="Pan_g17855.t1"/>
    </source>
</evidence>
<dbReference type="GO" id="GO:0004386">
    <property type="term" value="F:helicase activity"/>
    <property type="evidence" value="ECO:0007669"/>
    <property type="project" value="InterPro"/>
</dbReference>
<dbReference type="Pfam" id="PF13086">
    <property type="entry name" value="AAA_11"/>
    <property type="match status" value="2"/>
</dbReference>
<proteinExistence type="predicted"/>
<reference evidence="4" key="1">
    <citation type="journal article" date="2013" name="Genetics">
        <title>The draft genome and transcriptome of Panagrellus redivivus are shaped by the harsh demands of a free-living lifestyle.</title>
        <authorList>
            <person name="Srinivasan J."/>
            <person name="Dillman A.R."/>
            <person name="Macchietto M.G."/>
            <person name="Heikkinen L."/>
            <person name="Lakso M."/>
            <person name="Fracchia K.M."/>
            <person name="Antoshechkin I."/>
            <person name="Mortazavi A."/>
            <person name="Wong G."/>
            <person name="Sternberg P.W."/>
        </authorList>
    </citation>
    <scope>NUCLEOTIDE SEQUENCE [LARGE SCALE GENOMIC DNA]</scope>
    <source>
        <strain evidence="4">MT8872</strain>
    </source>
</reference>
<dbReference type="GO" id="GO:0043186">
    <property type="term" value="C:P granule"/>
    <property type="evidence" value="ECO:0007669"/>
    <property type="project" value="TreeGrafter"/>
</dbReference>
<dbReference type="InterPro" id="IPR041677">
    <property type="entry name" value="DNA2/NAM7_AAA_11"/>
</dbReference>
<dbReference type="Gene3D" id="3.40.50.300">
    <property type="entry name" value="P-loop containing nucleotide triphosphate hydrolases"/>
    <property type="match status" value="2"/>
</dbReference>
<dbReference type="InterPro" id="IPR041679">
    <property type="entry name" value="DNA2/NAM7-like_C"/>
</dbReference>
<evidence type="ECO:0000259" key="2">
    <source>
        <dbReference type="Pfam" id="PF13086"/>
    </source>
</evidence>
<dbReference type="InterPro" id="IPR047187">
    <property type="entry name" value="SF1_C_Upf1"/>
</dbReference>
<dbReference type="PANTHER" id="PTHR10887">
    <property type="entry name" value="DNA2/NAM7 HELICASE FAMILY"/>
    <property type="match status" value="1"/>
</dbReference>
<dbReference type="Proteomes" id="UP000492821">
    <property type="component" value="Unassembled WGS sequence"/>
</dbReference>
<dbReference type="GO" id="GO:0035194">
    <property type="term" value="P:regulatory ncRNA-mediated post-transcriptional gene silencing"/>
    <property type="evidence" value="ECO:0007669"/>
    <property type="project" value="TreeGrafter"/>
</dbReference>
<dbReference type="PANTHER" id="PTHR10887:SF365">
    <property type="entry name" value="HELICASE WITH ZINC FINGER DOMAIN-RELATED"/>
    <property type="match status" value="1"/>
</dbReference>
<dbReference type="GO" id="GO:0005829">
    <property type="term" value="C:cytosol"/>
    <property type="evidence" value="ECO:0007669"/>
    <property type="project" value="TreeGrafter"/>
</dbReference>
<organism evidence="4 5">
    <name type="scientific">Panagrellus redivivus</name>
    <name type="common">Microworm</name>
    <dbReference type="NCBI Taxonomy" id="6233"/>
    <lineage>
        <taxon>Eukaryota</taxon>
        <taxon>Metazoa</taxon>
        <taxon>Ecdysozoa</taxon>
        <taxon>Nematoda</taxon>
        <taxon>Chromadorea</taxon>
        <taxon>Rhabditida</taxon>
        <taxon>Tylenchina</taxon>
        <taxon>Panagrolaimomorpha</taxon>
        <taxon>Panagrolaimoidea</taxon>
        <taxon>Panagrolaimidae</taxon>
        <taxon>Panagrellus</taxon>
    </lineage>
</organism>
<reference evidence="5" key="2">
    <citation type="submission" date="2020-10" db="UniProtKB">
        <authorList>
            <consortium name="WormBaseParasite"/>
        </authorList>
    </citation>
    <scope>IDENTIFICATION</scope>
</reference>
<evidence type="ECO:0000259" key="3">
    <source>
        <dbReference type="Pfam" id="PF13087"/>
    </source>
</evidence>
<feature type="region of interest" description="Disordered" evidence="1">
    <location>
        <begin position="304"/>
        <end position="332"/>
    </location>
</feature>
<evidence type="ECO:0000313" key="4">
    <source>
        <dbReference type="Proteomes" id="UP000492821"/>
    </source>
</evidence>
<keyword evidence="4" id="KW-1185">Reference proteome</keyword>
<protein>
    <submittedName>
        <fullName evidence="5">RNA helicase</fullName>
    </submittedName>
</protein>
<name>A0A7E4ZU92_PANRE</name>
<dbReference type="Pfam" id="PF13087">
    <property type="entry name" value="AAA_12"/>
    <property type="match status" value="1"/>
</dbReference>
<feature type="domain" description="DNA2/NAM7 helicase-like C-terminal" evidence="3">
    <location>
        <begin position="528"/>
        <end position="697"/>
    </location>
</feature>
<dbReference type="WBParaSite" id="Pan_g17855.t1">
    <property type="protein sequence ID" value="Pan_g17855.t1"/>
    <property type="gene ID" value="Pan_g17855"/>
</dbReference>
<feature type="compositionally biased region" description="Polar residues" evidence="1">
    <location>
        <begin position="316"/>
        <end position="332"/>
    </location>
</feature>
<dbReference type="InterPro" id="IPR045055">
    <property type="entry name" value="DNA2/NAM7-like"/>
</dbReference>
<dbReference type="SUPFAM" id="SSF52540">
    <property type="entry name" value="P-loop containing nucleoside triphosphate hydrolases"/>
    <property type="match status" value="1"/>
</dbReference>
<sequence length="697" mass="77498">MGKPGLGHRVDRLSPISGRVVKRPWEPGFRIRRQPTKKRNSEVTREYIAEHHPALLDDLLLAATDVRAAAKKFIAFVELEQLADELDQPLKERLIASEARFTHDYQILPSKRNTEEKEKPNVIAIVKLTVEEGADFRLAKEREAIILAKGPEDEKQANSGDAKPLKVELAELPRDGAKPGALQKKKKSLLGRRIYGFIIRREGSEITIRVTCKVGALEALKDQPLKLYVDINTVAQKFQLQALSRVASKTFIQKKLGFDVTTTESPPIIEISSTSPSRSPSIIWLDDDIDAKSTTSNSSSVICLDDLPSEKPSTPPAATTVENPVQTPSTGLNEEQQLAVTEITKDCTEDLFMLFGPPGTGKTFTLVKAIIELVQNGCRILVCTPSNKAADVISCGILNEGIGRNSLYRHVSRTLDPSTVNPQLRSHAGIEMNGEEAYHANEDIDLDDYAIVVSTLGSTPSLRKPFDRSKKQFTHIIIDEAGQAAEMEVWMPLAFFAAESTRLIVAGDPMQLGPVANVHLLDDPTYGYKMSILSRLYQNEAFRSDTRNMVQLTKNYRSHEAIVKVVSQIFYDNTLEFTRPPGHDSLHHWHRLPKDKFPVFFESIHGNVNTDGNGSSSNEAEAHAVVFYVQSLLRWRVQAHEIGVVSPYTAQTQLIRHLLGPSSEVTVDTVEKFQGSERRVIIMTAVRNGTALGFMED</sequence>
<evidence type="ECO:0000256" key="1">
    <source>
        <dbReference type="SAM" id="MobiDB-lite"/>
    </source>
</evidence>
<dbReference type="InterPro" id="IPR027417">
    <property type="entry name" value="P-loop_NTPase"/>
</dbReference>
<dbReference type="AlphaFoldDB" id="A0A7E4ZU92"/>
<accession>A0A7E4ZU92</accession>
<feature type="domain" description="DNA2/NAM7 helicase helicase" evidence="2">
    <location>
        <begin position="445"/>
        <end position="515"/>
    </location>
</feature>
<dbReference type="CDD" id="cd18808">
    <property type="entry name" value="SF1_C_Upf1"/>
    <property type="match status" value="1"/>
</dbReference>